<evidence type="ECO:0000256" key="15">
    <source>
        <dbReference type="PIRSR" id="PIRSR600246-2"/>
    </source>
</evidence>
<dbReference type="EC" id="3.5.1.1" evidence="4"/>
<comment type="caution">
    <text evidence="17">The sequence shown here is derived from an EMBL/GenBank/DDBJ whole genome shotgun (WGS) entry which is preliminary data.</text>
</comment>
<evidence type="ECO:0000256" key="4">
    <source>
        <dbReference type="ARBA" id="ARBA00012920"/>
    </source>
</evidence>
<dbReference type="Pfam" id="PF01112">
    <property type="entry name" value="Asparaginase_2"/>
    <property type="match status" value="1"/>
</dbReference>
<keyword evidence="7" id="KW-0378">Hydrolase</keyword>
<comment type="similarity">
    <text evidence="2">Belongs to the Ntn-hydrolase family.</text>
</comment>
<reference evidence="17 18" key="1">
    <citation type="journal article" date="2021" name="Cell">
        <title>Tracing the genetic footprints of vertebrate landing in non-teleost ray-finned fishes.</title>
        <authorList>
            <person name="Bi X."/>
            <person name="Wang K."/>
            <person name="Yang L."/>
            <person name="Pan H."/>
            <person name="Jiang H."/>
            <person name="Wei Q."/>
            <person name="Fang M."/>
            <person name="Yu H."/>
            <person name="Zhu C."/>
            <person name="Cai Y."/>
            <person name="He Y."/>
            <person name="Gan X."/>
            <person name="Zeng H."/>
            <person name="Yu D."/>
            <person name="Zhu Y."/>
            <person name="Jiang H."/>
            <person name="Qiu Q."/>
            <person name="Yang H."/>
            <person name="Zhang Y.E."/>
            <person name="Wang W."/>
            <person name="Zhu M."/>
            <person name="He S."/>
            <person name="Zhang G."/>
        </authorList>
    </citation>
    <scope>NUCLEOTIDE SEQUENCE [LARGE SCALE GENOMIC DNA]</scope>
    <source>
        <strain evidence="17">Bchr_013</strain>
    </source>
</reference>
<evidence type="ECO:0000256" key="10">
    <source>
        <dbReference type="ARBA" id="ARBA00029780"/>
    </source>
</evidence>
<evidence type="ECO:0000313" key="17">
    <source>
        <dbReference type="EMBL" id="KAG2467041.1"/>
    </source>
</evidence>
<evidence type="ECO:0000256" key="14">
    <source>
        <dbReference type="PIRSR" id="PIRSR600246-1"/>
    </source>
</evidence>
<dbReference type="Proteomes" id="UP000886611">
    <property type="component" value="Unassembled WGS sequence"/>
</dbReference>
<gene>
    <name evidence="17" type="primary">Asrgl1</name>
    <name evidence="17" type="ORF">GTO96_0010180</name>
</gene>
<dbReference type="PANTHER" id="PTHR10188:SF41">
    <property type="entry name" value="ISOASPARTYL PEPTIDASE_L-ASPARAGINASE"/>
    <property type="match status" value="1"/>
</dbReference>
<keyword evidence="18" id="KW-1185">Reference proteome</keyword>
<dbReference type="SUPFAM" id="SSF56235">
    <property type="entry name" value="N-terminal nucleophile aminohydrolases (Ntn hydrolases)"/>
    <property type="match status" value="1"/>
</dbReference>
<comment type="catalytic activity">
    <reaction evidence="13">
        <text>L-asparagine + H2O = L-aspartate + NH4(+)</text>
        <dbReference type="Rhea" id="RHEA:21016"/>
        <dbReference type="ChEBI" id="CHEBI:15377"/>
        <dbReference type="ChEBI" id="CHEBI:28938"/>
        <dbReference type="ChEBI" id="CHEBI:29991"/>
        <dbReference type="ChEBI" id="CHEBI:58048"/>
        <dbReference type="EC" id="3.5.1.1"/>
    </reaction>
</comment>
<evidence type="ECO:0000256" key="1">
    <source>
        <dbReference type="ARBA" id="ARBA00000306"/>
    </source>
</evidence>
<dbReference type="AlphaFoldDB" id="A0A8X8BUQ4"/>
<evidence type="ECO:0000256" key="8">
    <source>
        <dbReference type="ARBA" id="ARBA00022813"/>
    </source>
</evidence>
<dbReference type="GO" id="GO:0008798">
    <property type="term" value="F:beta-aspartyl-peptidase activity"/>
    <property type="evidence" value="ECO:0007669"/>
    <property type="project" value="UniProtKB-EC"/>
</dbReference>
<name>A0A8X8BUQ4_POLSE</name>
<feature type="site" description="Cleavage; by autolysis" evidence="16">
    <location>
        <begin position="165"/>
        <end position="166"/>
    </location>
</feature>
<evidence type="ECO:0000313" key="18">
    <source>
        <dbReference type="Proteomes" id="UP000886611"/>
    </source>
</evidence>
<evidence type="ECO:0000256" key="7">
    <source>
        <dbReference type="ARBA" id="ARBA00022801"/>
    </source>
</evidence>
<dbReference type="PANTHER" id="PTHR10188">
    <property type="entry name" value="L-ASPARAGINASE"/>
    <property type="match status" value="1"/>
</dbReference>
<dbReference type="InterPro" id="IPR033844">
    <property type="entry name" value="ASRGL1_meta"/>
</dbReference>
<dbReference type="EC" id="3.4.19.5" evidence="3"/>
<keyword evidence="8" id="KW-0068">Autocatalytic cleavage</keyword>
<dbReference type="InterPro" id="IPR000246">
    <property type="entry name" value="Peptidase_T2"/>
</dbReference>
<evidence type="ECO:0000256" key="12">
    <source>
        <dbReference type="ARBA" id="ARBA00030667"/>
    </source>
</evidence>
<dbReference type="FunFam" id="3.60.20.30:FF:000001">
    <property type="entry name" value="Isoaspartyl peptidase/L-asparaginase"/>
    <property type="match status" value="1"/>
</dbReference>
<evidence type="ECO:0000256" key="11">
    <source>
        <dbReference type="ARBA" id="ARBA00030414"/>
    </source>
</evidence>
<evidence type="ECO:0000256" key="13">
    <source>
        <dbReference type="ARBA" id="ARBA00049366"/>
    </source>
</evidence>
<evidence type="ECO:0000256" key="6">
    <source>
        <dbReference type="ARBA" id="ARBA00022670"/>
    </source>
</evidence>
<dbReference type="InterPro" id="IPR029055">
    <property type="entry name" value="Ntn_hydrolases_N"/>
</dbReference>
<evidence type="ECO:0000256" key="3">
    <source>
        <dbReference type="ARBA" id="ARBA00012879"/>
    </source>
</evidence>
<accession>A0A8X8BUQ4</accession>
<dbReference type="GO" id="GO:0033345">
    <property type="term" value="P:L-asparagine catabolic process via L-aspartate"/>
    <property type="evidence" value="ECO:0007669"/>
    <property type="project" value="TreeGrafter"/>
</dbReference>
<dbReference type="CDD" id="cd04702">
    <property type="entry name" value="ASRGL1_like"/>
    <property type="match status" value="1"/>
</dbReference>
<dbReference type="EMBL" id="JAATIS010000859">
    <property type="protein sequence ID" value="KAG2467041.1"/>
    <property type="molecule type" value="Genomic_DNA"/>
</dbReference>
<feature type="non-terminal residue" evidence="17">
    <location>
        <position position="1"/>
    </location>
</feature>
<feature type="binding site" evidence="15">
    <location>
        <begin position="217"/>
        <end position="220"/>
    </location>
    <ligand>
        <name>substrate</name>
    </ligand>
</feature>
<organism evidence="17 18">
    <name type="scientific">Polypterus senegalus</name>
    <name type="common">Senegal bichir</name>
    <dbReference type="NCBI Taxonomy" id="55291"/>
    <lineage>
        <taxon>Eukaryota</taxon>
        <taxon>Metazoa</taxon>
        <taxon>Chordata</taxon>
        <taxon>Craniata</taxon>
        <taxon>Vertebrata</taxon>
        <taxon>Euteleostomi</taxon>
        <taxon>Actinopterygii</taxon>
        <taxon>Polypteriformes</taxon>
        <taxon>Polypteridae</taxon>
        <taxon>Polypterus</taxon>
    </lineage>
</organism>
<feature type="active site" description="Nucleophile" evidence="14">
    <location>
        <position position="166"/>
    </location>
</feature>
<evidence type="ECO:0000256" key="16">
    <source>
        <dbReference type="PIRSR" id="PIRSR600246-3"/>
    </source>
</evidence>
<feature type="binding site" evidence="15">
    <location>
        <begin position="194"/>
        <end position="197"/>
    </location>
    <ligand>
        <name>substrate</name>
    </ligand>
</feature>
<dbReference type="GO" id="GO:0006508">
    <property type="term" value="P:proteolysis"/>
    <property type="evidence" value="ECO:0007669"/>
    <property type="project" value="UniProtKB-KW"/>
</dbReference>
<dbReference type="Gene3D" id="3.60.20.30">
    <property type="entry name" value="(Glycosyl)asparaginase"/>
    <property type="match status" value="1"/>
</dbReference>
<evidence type="ECO:0000256" key="2">
    <source>
        <dbReference type="ARBA" id="ARBA00010872"/>
    </source>
</evidence>
<proteinExistence type="inferred from homology"/>
<feature type="non-terminal residue" evidence="17">
    <location>
        <position position="312"/>
    </location>
</feature>
<evidence type="ECO:0000256" key="9">
    <source>
        <dbReference type="ARBA" id="ARBA00029701"/>
    </source>
</evidence>
<dbReference type="GO" id="GO:0004067">
    <property type="term" value="F:asparaginase activity"/>
    <property type="evidence" value="ECO:0007669"/>
    <property type="project" value="UniProtKB-EC"/>
</dbReference>
<evidence type="ECO:0000256" key="5">
    <source>
        <dbReference type="ARBA" id="ARBA00022280"/>
    </source>
</evidence>
<keyword evidence="6" id="KW-0645">Protease</keyword>
<dbReference type="GO" id="GO:0005737">
    <property type="term" value="C:cytoplasm"/>
    <property type="evidence" value="ECO:0007669"/>
    <property type="project" value="TreeGrafter"/>
</dbReference>
<sequence length="312" mass="32735">MVPVVVVHGGAGTALTCEELCKLGVQEAALAGYHVLQQGGSALDAAEAAVIHLENNPIYNAGCGSALNELKDVEMDALIVDGRTLDCGAVAAVRRIANPITLSRLVMEKHRENFQKIPNLSHNFIGKLVNCDVPPMVSEIRKARNVENNYKLCASPVLTVKSKSGTVGAVVLDSKGDLASATSTGGIVKKMVGRVGDTPMIGCGGFADNLVGAASATGHGEAIMKVTLSRLVIFHMEQGMSPSQAADTALEYMNTRVKGKGGIIVISKSGEWTAKCNTKRMAWATVKDGILHYGSQHGEHNTKPLANPSGHS</sequence>
<comment type="catalytic activity">
    <reaction evidence="1">
        <text>Cleavage of a beta-linked Asp residue from the N-terminus of a polypeptide.</text>
        <dbReference type="EC" id="3.4.19.5"/>
    </reaction>
</comment>
<protein>
    <recommendedName>
        <fullName evidence="5">Isoaspartyl peptidase/L-asparaginase</fullName>
        <ecNumber evidence="3">3.4.19.5</ecNumber>
        <ecNumber evidence="4">3.5.1.1</ecNumber>
    </recommendedName>
    <alternativeName>
        <fullName evidence="9">Asparaginase-like protein 1</fullName>
    </alternativeName>
    <alternativeName>
        <fullName evidence="12">Beta-aspartyl-peptidase</fullName>
    </alternativeName>
    <alternativeName>
        <fullName evidence="10">Isoaspartyl dipeptidase</fullName>
    </alternativeName>
    <alternativeName>
        <fullName evidence="11">L-asparagine amidohydrolase</fullName>
    </alternativeName>
</protein>